<name>A0A251NWE4_PRUPE</name>
<dbReference type="Proteomes" id="UP000006882">
    <property type="component" value="Chromosome G6"/>
</dbReference>
<evidence type="ECO:0000313" key="1">
    <source>
        <dbReference type="EMBL" id="ONI03606.1"/>
    </source>
</evidence>
<protein>
    <submittedName>
        <fullName evidence="1">Uncharacterized protein</fullName>
    </submittedName>
</protein>
<dbReference type="AlphaFoldDB" id="A0A251NWE4"/>
<dbReference type="STRING" id="3760.A0A251NWE4"/>
<dbReference type="Gene3D" id="3.20.80.10">
    <property type="entry name" value="Regulatory factor, effector binding domain"/>
    <property type="match status" value="1"/>
</dbReference>
<organism evidence="1 2">
    <name type="scientific">Prunus persica</name>
    <name type="common">Peach</name>
    <name type="synonym">Amygdalus persica</name>
    <dbReference type="NCBI Taxonomy" id="3760"/>
    <lineage>
        <taxon>Eukaryota</taxon>
        <taxon>Viridiplantae</taxon>
        <taxon>Streptophyta</taxon>
        <taxon>Embryophyta</taxon>
        <taxon>Tracheophyta</taxon>
        <taxon>Spermatophyta</taxon>
        <taxon>Magnoliopsida</taxon>
        <taxon>eudicotyledons</taxon>
        <taxon>Gunneridae</taxon>
        <taxon>Pentapetalae</taxon>
        <taxon>rosids</taxon>
        <taxon>fabids</taxon>
        <taxon>Rosales</taxon>
        <taxon>Rosaceae</taxon>
        <taxon>Amygdaloideae</taxon>
        <taxon>Amygdaleae</taxon>
        <taxon>Prunus</taxon>
    </lineage>
</organism>
<dbReference type="Gramene" id="ONI03606">
    <property type="protein sequence ID" value="ONI03606"/>
    <property type="gene ID" value="PRUPE_6G268500"/>
</dbReference>
<sequence>MNTAQDNPTKALCTSQPPTDLPSFLHYTVIREDGERKYGVVRGVATEKVEKLKQREFLMARYNPPWTLPQFRTNEVMIPIEL</sequence>
<dbReference type="EMBL" id="CM007656">
    <property type="protein sequence ID" value="ONI03606.1"/>
    <property type="molecule type" value="Genomic_DNA"/>
</dbReference>
<dbReference type="SUPFAM" id="SSF55136">
    <property type="entry name" value="Probable bacterial effector-binding domain"/>
    <property type="match status" value="1"/>
</dbReference>
<keyword evidence="2" id="KW-1185">Reference proteome</keyword>
<gene>
    <name evidence="1" type="ORF">PRUPE_6G268500</name>
</gene>
<accession>A0A251NWE4</accession>
<evidence type="ECO:0000313" key="2">
    <source>
        <dbReference type="Proteomes" id="UP000006882"/>
    </source>
</evidence>
<reference evidence="1 2" key="1">
    <citation type="journal article" date="2013" name="Nat. Genet.">
        <title>The high-quality draft genome of peach (Prunus persica) identifies unique patterns of genetic diversity, domestication and genome evolution.</title>
        <authorList>
            <consortium name="International Peach Genome Initiative"/>
            <person name="Verde I."/>
            <person name="Abbott A.G."/>
            <person name="Scalabrin S."/>
            <person name="Jung S."/>
            <person name="Shu S."/>
            <person name="Marroni F."/>
            <person name="Zhebentyayeva T."/>
            <person name="Dettori M.T."/>
            <person name="Grimwood J."/>
            <person name="Cattonaro F."/>
            <person name="Zuccolo A."/>
            <person name="Rossini L."/>
            <person name="Jenkins J."/>
            <person name="Vendramin E."/>
            <person name="Meisel L.A."/>
            <person name="Decroocq V."/>
            <person name="Sosinski B."/>
            <person name="Prochnik S."/>
            <person name="Mitros T."/>
            <person name="Policriti A."/>
            <person name="Cipriani G."/>
            <person name="Dondini L."/>
            <person name="Ficklin S."/>
            <person name="Goodstein D.M."/>
            <person name="Xuan P."/>
            <person name="Del Fabbro C."/>
            <person name="Aramini V."/>
            <person name="Copetti D."/>
            <person name="Gonzalez S."/>
            <person name="Horner D.S."/>
            <person name="Falchi R."/>
            <person name="Lucas S."/>
            <person name="Mica E."/>
            <person name="Maldonado J."/>
            <person name="Lazzari B."/>
            <person name="Bielenberg D."/>
            <person name="Pirona R."/>
            <person name="Miculan M."/>
            <person name="Barakat A."/>
            <person name="Testolin R."/>
            <person name="Stella A."/>
            <person name="Tartarini S."/>
            <person name="Tonutti P."/>
            <person name="Arus P."/>
            <person name="Orellana A."/>
            <person name="Wells C."/>
            <person name="Main D."/>
            <person name="Vizzotto G."/>
            <person name="Silva H."/>
            <person name="Salamini F."/>
            <person name="Schmutz J."/>
            <person name="Morgante M."/>
            <person name="Rokhsar D.S."/>
        </authorList>
    </citation>
    <scope>NUCLEOTIDE SEQUENCE [LARGE SCALE GENOMIC DNA]</scope>
    <source>
        <strain evidence="2">cv. Nemared</strain>
    </source>
</reference>
<dbReference type="InterPro" id="IPR011256">
    <property type="entry name" value="Reg_factor_effector_dom_sf"/>
</dbReference>
<proteinExistence type="predicted"/>